<feature type="compositionally biased region" description="Gly residues" evidence="1">
    <location>
        <begin position="1"/>
        <end position="12"/>
    </location>
</feature>
<protein>
    <submittedName>
        <fullName evidence="2">Uncharacterized protein</fullName>
    </submittedName>
</protein>
<dbReference type="AlphaFoldDB" id="A0A150FU89"/>
<evidence type="ECO:0000313" key="3">
    <source>
        <dbReference type="Proteomes" id="UP000075714"/>
    </source>
</evidence>
<comment type="caution">
    <text evidence="2">The sequence shown here is derived from an EMBL/GenBank/DDBJ whole genome shotgun (WGS) entry which is preliminary data.</text>
</comment>
<name>A0A150FU89_GONPE</name>
<dbReference type="EMBL" id="LSYV01000735">
    <property type="protein sequence ID" value="KXZ41138.1"/>
    <property type="molecule type" value="Genomic_DNA"/>
</dbReference>
<dbReference type="Proteomes" id="UP000075714">
    <property type="component" value="Unassembled WGS sequence"/>
</dbReference>
<evidence type="ECO:0000313" key="2">
    <source>
        <dbReference type="EMBL" id="KXZ41138.1"/>
    </source>
</evidence>
<keyword evidence="3" id="KW-1185">Reference proteome</keyword>
<gene>
    <name evidence="2" type="ORF">GPECTOR_739g898</name>
</gene>
<feature type="region of interest" description="Disordered" evidence="1">
    <location>
        <begin position="1"/>
        <end position="49"/>
    </location>
</feature>
<organism evidence="2 3">
    <name type="scientific">Gonium pectorale</name>
    <name type="common">Green alga</name>
    <dbReference type="NCBI Taxonomy" id="33097"/>
    <lineage>
        <taxon>Eukaryota</taxon>
        <taxon>Viridiplantae</taxon>
        <taxon>Chlorophyta</taxon>
        <taxon>core chlorophytes</taxon>
        <taxon>Chlorophyceae</taxon>
        <taxon>CS clade</taxon>
        <taxon>Chlamydomonadales</taxon>
        <taxon>Volvocaceae</taxon>
        <taxon>Gonium</taxon>
    </lineage>
</organism>
<sequence>MAGGANDVGGGAPARSIGRQRSAVRPIPPQLLSPIPEDPEGERHFAQQSDPGLISYRKWSSGDGDIYRYSVEWRHRSIASDPGTGVRELAAGVARSPQTAAGMRLGAGSATPAAKNPVAVPPSLVARLRHGGVPRRDLLLASDALALGAQLEQILARVPPRSYQDQHQRALPLEVRVLVEPVLRRALEAAGSVSHPRLRSLATEAVRRYVDPRRGSANEAIVELLEAACAARD</sequence>
<proteinExistence type="predicted"/>
<reference evidence="3" key="1">
    <citation type="journal article" date="2016" name="Nat. Commun.">
        <title>The Gonium pectorale genome demonstrates co-option of cell cycle regulation during the evolution of multicellularity.</title>
        <authorList>
            <person name="Hanschen E.R."/>
            <person name="Marriage T.N."/>
            <person name="Ferris P.J."/>
            <person name="Hamaji T."/>
            <person name="Toyoda A."/>
            <person name="Fujiyama A."/>
            <person name="Neme R."/>
            <person name="Noguchi H."/>
            <person name="Minakuchi Y."/>
            <person name="Suzuki M."/>
            <person name="Kawai-Toyooka H."/>
            <person name="Smith D.R."/>
            <person name="Sparks H."/>
            <person name="Anderson J."/>
            <person name="Bakaric R."/>
            <person name="Luria V."/>
            <person name="Karger A."/>
            <person name="Kirschner M.W."/>
            <person name="Durand P.M."/>
            <person name="Michod R.E."/>
            <person name="Nozaki H."/>
            <person name="Olson B.J."/>
        </authorList>
    </citation>
    <scope>NUCLEOTIDE SEQUENCE [LARGE SCALE GENOMIC DNA]</scope>
    <source>
        <strain evidence="3">NIES-2863</strain>
    </source>
</reference>
<accession>A0A150FU89</accession>
<evidence type="ECO:0000256" key="1">
    <source>
        <dbReference type="SAM" id="MobiDB-lite"/>
    </source>
</evidence>